<evidence type="ECO:0000313" key="5">
    <source>
        <dbReference type="EMBL" id="KUG05591.1"/>
    </source>
</evidence>
<accession>A0A0W8EAD2</accession>
<dbReference type="GO" id="GO:0016887">
    <property type="term" value="F:ATP hydrolysis activity"/>
    <property type="evidence" value="ECO:0007669"/>
    <property type="project" value="InterPro"/>
</dbReference>
<comment type="caution">
    <text evidence="5">The sequence shown here is derived from an EMBL/GenBank/DDBJ whole genome shotgun (WGS) entry which is preliminary data.</text>
</comment>
<dbReference type="Pfam" id="PF00005">
    <property type="entry name" value="ABC_tran"/>
    <property type="match status" value="1"/>
</dbReference>
<dbReference type="PANTHER" id="PTHR42734">
    <property type="entry name" value="METAL TRANSPORT SYSTEM ATP-BINDING PROTEIN TM_0124-RELATED"/>
    <property type="match status" value="1"/>
</dbReference>
<dbReference type="PROSITE" id="PS50893">
    <property type="entry name" value="ABC_TRANSPORTER_2"/>
    <property type="match status" value="1"/>
</dbReference>
<evidence type="ECO:0000259" key="4">
    <source>
        <dbReference type="PROSITE" id="PS50893"/>
    </source>
</evidence>
<dbReference type="Gene3D" id="3.40.50.300">
    <property type="entry name" value="P-loop containing nucleotide triphosphate hydrolases"/>
    <property type="match status" value="1"/>
</dbReference>
<gene>
    <name evidence="5" type="ORF">ASZ90_016975</name>
</gene>
<dbReference type="InterPro" id="IPR003439">
    <property type="entry name" value="ABC_transporter-like_ATP-bd"/>
</dbReference>
<reference evidence="5" key="1">
    <citation type="journal article" date="2015" name="Proc. Natl. Acad. Sci. U.S.A.">
        <title>Networks of energetic and metabolic interactions define dynamics in microbial communities.</title>
        <authorList>
            <person name="Embree M."/>
            <person name="Liu J.K."/>
            <person name="Al-Bassam M.M."/>
            <person name="Zengler K."/>
        </authorList>
    </citation>
    <scope>NUCLEOTIDE SEQUENCE</scope>
</reference>
<feature type="domain" description="ABC transporter" evidence="4">
    <location>
        <begin position="29"/>
        <end position="269"/>
    </location>
</feature>
<keyword evidence="2" id="KW-0547">Nucleotide-binding</keyword>
<name>A0A0W8EAD2_9ZZZZ</name>
<dbReference type="InterPro" id="IPR027417">
    <property type="entry name" value="P-loop_NTPase"/>
</dbReference>
<dbReference type="SUPFAM" id="SSF52540">
    <property type="entry name" value="P-loop containing nucleoside triphosphate hydrolases"/>
    <property type="match status" value="1"/>
</dbReference>
<keyword evidence="3" id="KW-0067">ATP-binding</keyword>
<evidence type="ECO:0000256" key="3">
    <source>
        <dbReference type="ARBA" id="ARBA00022840"/>
    </source>
</evidence>
<evidence type="ECO:0000256" key="2">
    <source>
        <dbReference type="ARBA" id="ARBA00022741"/>
    </source>
</evidence>
<organism evidence="5">
    <name type="scientific">hydrocarbon metagenome</name>
    <dbReference type="NCBI Taxonomy" id="938273"/>
    <lineage>
        <taxon>unclassified sequences</taxon>
        <taxon>metagenomes</taxon>
        <taxon>ecological metagenomes</taxon>
    </lineage>
</organism>
<dbReference type="AlphaFoldDB" id="A0A0W8EAD2"/>
<dbReference type="InterPro" id="IPR050153">
    <property type="entry name" value="Metal_Ion_Import_ABC"/>
</dbReference>
<keyword evidence="1" id="KW-0813">Transport</keyword>
<dbReference type="InterPro" id="IPR003593">
    <property type="entry name" value="AAA+_ATPase"/>
</dbReference>
<sequence length="284" mass="31714">MQPEMDNETCALRTAPFMTDARNTSTPLLEFRNVSVIKGEKTVLDRISVTIREGEHIAILGPNGAGKSSFIRAITREYYPVIQDGDVTFRIWGHDVWHVSDLRSLLGIVSNELQYTFTRNLSGREVVLSGFFASVGLFSHEVTSEMEEKTDEILSFLDISHLADRPMTLMSTGEARRFLIGRALVHEPRALILDEPAGSLDLHALHLLRKTLRKIARAGTGIILVTHSLPDIIPEISRVILMKDGTFWKDGPKGAILTSRNIGELFSIPVEVKEDSGYYYATGY</sequence>
<dbReference type="GO" id="GO:0005524">
    <property type="term" value="F:ATP binding"/>
    <property type="evidence" value="ECO:0007669"/>
    <property type="project" value="UniProtKB-KW"/>
</dbReference>
<dbReference type="SMART" id="SM00382">
    <property type="entry name" value="AAA"/>
    <property type="match status" value="1"/>
</dbReference>
<protein>
    <submittedName>
        <fullName evidence="5">Vitamin b12 abc transporter, atpase component btud</fullName>
    </submittedName>
</protein>
<evidence type="ECO:0000256" key="1">
    <source>
        <dbReference type="ARBA" id="ARBA00022448"/>
    </source>
</evidence>
<proteinExistence type="predicted"/>
<dbReference type="EMBL" id="LNQE01001798">
    <property type="protein sequence ID" value="KUG05591.1"/>
    <property type="molecule type" value="Genomic_DNA"/>
</dbReference>